<gene>
    <name evidence="2" type="ORF">MEUPH1_LOCUS9276</name>
</gene>
<evidence type="ECO:0000313" key="2">
    <source>
        <dbReference type="EMBL" id="CAI6353118.1"/>
    </source>
</evidence>
<evidence type="ECO:0000256" key="1">
    <source>
        <dbReference type="SAM" id="MobiDB-lite"/>
    </source>
</evidence>
<dbReference type="EMBL" id="CARXXK010000002">
    <property type="protein sequence ID" value="CAI6353118.1"/>
    <property type="molecule type" value="Genomic_DNA"/>
</dbReference>
<accession>A0AAV0WBF3</accession>
<comment type="caution">
    <text evidence="2">The sequence shown here is derived from an EMBL/GenBank/DDBJ whole genome shotgun (WGS) entry which is preliminary data.</text>
</comment>
<organism evidence="2 3">
    <name type="scientific">Macrosiphum euphorbiae</name>
    <name type="common">potato aphid</name>
    <dbReference type="NCBI Taxonomy" id="13131"/>
    <lineage>
        <taxon>Eukaryota</taxon>
        <taxon>Metazoa</taxon>
        <taxon>Ecdysozoa</taxon>
        <taxon>Arthropoda</taxon>
        <taxon>Hexapoda</taxon>
        <taxon>Insecta</taxon>
        <taxon>Pterygota</taxon>
        <taxon>Neoptera</taxon>
        <taxon>Paraneoptera</taxon>
        <taxon>Hemiptera</taxon>
        <taxon>Sternorrhyncha</taxon>
        <taxon>Aphidomorpha</taxon>
        <taxon>Aphidoidea</taxon>
        <taxon>Aphididae</taxon>
        <taxon>Macrosiphini</taxon>
        <taxon>Macrosiphum</taxon>
    </lineage>
</organism>
<name>A0AAV0WBF3_9HEMI</name>
<protein>
    <submittedName>
        <fullName evidence="2">Uncharacterized protein</fullName>
    </submittedName>
</protein>
<feature type="compositionally biased region" description="Pro residues" evidence="1">
    <location>
        <begin position="38"/>
        <end position="48"/>
    </location>
</feature>
<keyword evidence="3" id="KW-1185">Reference proteome</keyword>
<proteinExistence type="predicted"/>
<evidence type="ECO:0000313" key="3">
    <source>
        <dbReference type="Proteomes" id="UP001160148"/>
    </source>
</evidence>
<feature type="compositionally biased region" description="Gly residues" evidence="1">
    <location>
        <begin position="118"/>
        <end position="127"/>
    </location>
</feature>
<feature type="region of interest" description="Disordered" evidence="1">
    <location>
        <begin position="17"/>
        <end position="62"/>
    </location>
</feature>
<dbReference type="AlphaFoldDB" id="A0AAV0WBF3"/>
<feature type="compositionally biased region" description="Basic and acidic residues" evidence="1">
    <location>
        <begin position="100"/>
        <end position="115"/>
    </location>
</feature>
<dbReference type="Proteomes" id="UP001160148">
    <property type="component" value="Unassembled WGS sequence"/>
</dbReference>
<sequence>MNATEAAAVSAIASVTRPYDRGPVPGPIPGQVLGPISGPLPGPLPVQVPRPAVGAKDVGKGSLQRTGRSLWNYIITMDVITTKATNDDHGGVQGGDPDDDHGGNDHGGGQDDNHAGSDQGGGPDDNR</sequence>
<feature type="region of interest" description="Disordered" evidence="1">
    <location>
        <begin position="84"/>
        <end position="127"/>
    </location>
</feature>
<reference evidence="2 3" key="1">
    <citation type="submission" date="2023-01" db="EMBL/GenBank/DDBJ databases">
        <authorList>
            <person name="Whitehead M."/>
        </authorList>
    </citation>
    <scope>NUCLEOTIDE SEQUENCE [LARGE SCALE GENOMIC DNA]</scope>
</reference>